<dbReference type="KEGG" id="care:LT85_1745"/>
<proteinExistence type="predicted"/>
<reference evidence="2" key="1">
    <citation type="journal article" date="2014" name="Soil Biol. Biochem.">
        <title>Structure and function of bacterial communities in ageing soils: Insights from the Mendocino ecological staircase.</title>
        <authorList>
            <person name="Uroz S."/>
            <person name="Tech J.J."/>
            <person name="Sawaya N.A."/>
            <person name="Frey-Klett P."/>
            <person name="Leveau J.H.J."/>
        </authorList>
    </citation>
    <scope>NUCLEOTIDE SEQUENCE [LARGE SCALE GENOMIC DNA]</scope>
    <source>
        <strain evidence="2">Cal35</strain>
    </source>
</reference>
<dbReference type="EMBL" id="CP009962">
    <property type="protein sequence ID" value="AIY40903.1"/>
    <property type="molecule type" value="Genomic_DNA"/>
</dbReference>
<name>A0A0A1F857_9BURK</name>
<accession>A0A0A1F857</accession>
<dbReference type="OrthoDB" id="8779211at2"/>
<dbReference type="RefSeq" id="WP_038487529.1">
    <property type="nucleotide sequence ID" value="NZ_CP009962.1"/>
</dbReference>
<dbReference type="STRING" id="279058.LT85_1745"/>
<dbReference type="AlphaFoldDB" id="A0A0A1F857"/>
<keyword evidence="2" id="KW-1185">Reference proteome</keyword>
<dbReference type="Proteomes" id="UP000030302">
    <property type="component" value="Chromosome"/>
</dbReference>
<gene>
    <name evidence="1" type="ORF">LT85_1745</name>
</gene>
<organism evidence="1 2">
    <name type="scientific">Collimonas arenae</name>
    <dbReference type="NCBI Taxonomy" id="279058"/>
    <lineage>
        <taxon>Bacteria</taxon>
        <taxon>Pseudomonadati</taxon>
        <taxon>Pseudomonadota</taxon>
        <taxon>Betaproteobacteria</taxon>
        <taxon>Burkholderiales</taxon>
        <taxon>Oxalobacteraceae</taxon>
        <taxon>Collimonas</taxon>
    </lineage>
</organism>
<sequence length="197" mass="21003">MILTIASEHVATTSSDIADSLAASLARRRARAGRNVLLVYQNPAMTPKQDTTTDWLATEIKTGAEIRTITVNDIGVELAAAKSRYHDILVHLPKRPDAGSHTVLAGADLALFAIPADESHGDSQLTASVYAASIRNPALQLLVLTEDNAAGRSIMSALAKKIAHIRFSNLSAKRRDDVTISALYHVIYANCAATCAS</sequence>
<evidence type="ECO:0000313" key="1">
    <source>
        <dbReference type="EMBL" id="AIY40903.1"/>
    </source>
</evidence>
<dbReference type="HOGENOM" id="CLU_1382061_0_0_4"/>
<evidence type="ECO:0000313" key="2">
    <source>
        <dbReference type="Proteomes" id="UP000030302"/>
    </source>
</evidence>
<protein>
    <submittedName>
        <fullName evidence="1">Uncharacterized protein</fullName>
    </submittedName>
</protein>